<dbReference type="SUPFAM" id="SSF50249">
    <property type="entry name" value="Nucleic acid-binding proteins"/>
    <property type="match status" value="1"/>
</dbReference>
<dbReference type="GO" id="GO:0005829">
    <property type="term" value="C:cytosol"/>
    <property type="evidence" value="ECO:0007669"/>
    <property type="project" value="TreeGrafter"/>
</dbReference>
<comment type="caution">
    <text evidence="16">The sequence shown here is derived from an EMBL/GenBank/DDBJ whole genome shotgun (WGS) entry which is preliminary data.</text>
</comment>
<keyword evidence="9 14" id="KW-0460">Magnesium</keyword>
<evidence type="ECO:0000256" key="4">
    <source>
        <dbReference type="ARBA" id="ARBA00022598"/>
    </source>
</evidence>
<dbReference type="InterPro" id="IPR003583">
    <property type="entry name" value="Hlx-hairpin-Hlx_DNA-bd_motif"/>
</dbReference>
<feature type="binding site" evidence="14">
    <location>
        <position position="147"/>
    </location>
    <ligand>
        <name>NAD(+)</name>
        <dbReference type="ChEBI" id="CHEBI:57540"/>
    </ligand>
</feature>
<dbReference type="CDD" id="cd00114">
    <property type="entry name" value="LIGANc"/>
    <property type="match status" value="1"/>
</dbReference>
<keyword evidence="14" id="KW-0464">Manganese</keyword>
<keyword evidence="11 14" id="KW-0234">DNA repair</keyword>
<keyword evidence="8 14" id="KW-0862">Zinc</keyword>
<dbReference type="InterPro" id="IPR004150">
    <property type="entry name" value="NAD_DNA_ligase_OB"/>
</dbReference>
<dbReference type="NCBIfam" id="TIGR00575">
    <property type="entry name" value="dnlj"/>
    <property type="match status" value="1"/>
</dbReference>
<feature type="binding site" evidence="14">
    <location>
        <position position="124"/>
    </location>
    <ligand>
        <name>NAD(+)</name>
        <dbReference type="ChEBI" id="CHEBI:57540"/>
    </ligand>
</feature>
<keyword evidence="6 14" id="KW-0479">Metal-binding</keyword>
<evidence type="ECO:0000256" key="9">
    <source>
        <dbReference type="ARBA" id="ARBA00022842"/>
    </source>
</evidence>
<proteinExistence type="inferred from homology"/>
<organism evidence="16 17">
    <name type="scientific">Candidatus Lloydbacteria bacterium CG22_combo_CG10-13_8_21_14_all_47_15</name>
    <dbReference type="NCBI Taxonomy" id="1974635"/>
    <lineage>
        <taxon>Bacteria</taxon>
        <taxon>Candidatus Lloydiibacteriota</taxon>
    </lineage>
</organism>
<evidence type="ECO:0000256" key="10">
    <source>
        <dbReference type="ARBA" id="ARBA00023027"/>
    </source>
</evidence>
<comment type="catalytic activity">
    <reaction evidence="12 14">
        <text>NAD(+) + (deoxyribonucleotide)n-3'-hydroxyl + 5'-phospho-(deoxyribonucleotide)m = (deoxyribonucleotide)n+m + AMP + beta-nicotinamide D-nucleotide.</text>
        <dbReference type="EC" id="6.5.1.2"/>
    </reaction>
</comment>
<reference evidence="16 17" key="1">
    <citation type="submission" date="2017-09" db="EMBL/GenBank/DDBJ databases">
        <title>Depth-based differentiation of microbial function through sediment-hosted aquifers and enrichment of novel symbionts in the deep terrestrial subsurface.</title>
        <authorList>
            <person name="Probst A.J."/>
            <person name="Ladd B."/>
            <person name="Jarett J.K."/>
            <person name="Geller-Mcgrath D.E."/>
            <person name="Sieber C.M."/>
            <person name="Emerson J.B."/>
            <person name="Anantharaman K."/>
            <person name="Thomas B.C."/>
            <person name="Malmstrom R."/>
            <person name="Stieglmeier M."/>
            <person name="Klingl A."/>
            <person name="Woyke T."/>
            <person name="Ryan C.M."/>
            <person name="Banfield J.F."/>
        </authorList>
    </citation>
    <scope>NUCLEOTIDE SEQUENCE [LARGE SCALE GENOMIC DNA]</scope>
    <source>
        <strain evidence="16">CG22_combo_CG10-13_8_21_14_all_47_15</strain>
    </source>
</reference>
<dbReference type="Pfam" id="PF14520">
    <property type="entry name" value="HHH_5"/>
    <property type="match status" value="1"/>
</dbReference>
<name>A0A2H0CX88_9BACT</name>
<evidence type="ECO:0000256" key="8">
    <source>
        <dbReference type="ARBA" id="ARBA00022833"/>
    </source>
</evidence>
<dbReference type="EMBL" id="PCTL01000001">
    <property type="protein sequence ID" value="PIP73990.1"/>
    <property type="molecule type" value="Genomic_DNA"/>
</dbReference>
<evidence type="ECO:0000313" key="16">
    <source>
        <dbReference type="EMBL" id="PIP73990.1"/>
    </source>
</evidence>
<evidence type="ECO:0000256" key="2">
    <source>
        <dbReference type="ARBA" id="ARBA00012722"/>
    </source>
</evidence>
<feature type="active site" description="N6-AMP-lysine intermediate" evidence="14">
    <location>
        <position position="126"/>
    </location>
</feature>
<dbReference type="InterPro" id="IPR033136">
    <property type="entry name" value="DNA_ligase_CS"/>
</dbReference>
<dbReference type="NCBIfam" id="NF005932">
    <property type="entry name" value="PRK07956.1"/>
    <property type="match status" value="1"/>
</dbReference>
<dbReference type="SMART" id="SM00532">
    <property type="entry name" value="LIGANc"/>
    <property type="match status" value="1"/>
</dbReference>
<sequence>MKSLTMSKQEARKRIAQLKKAIDHHRYLYHVLDRQEISDEALDSLKHELVVLEEMYPDLVTPDSPTQRVGGKPVTKLHKVRHEVSQWSFNDAFTEGEMRDFDARVKRLVAEEFGGRVSPSYTCELKIDGLKVVLTYERGTLKTAATRGDGKIGEDVTHNVKTIESVPLRLREDIDIIVEGEVWMRKDDFLAFNKARAKAGEPLFANPRNIAAGSIRQLDPKIAATRNLQIFIYDIAWATDMPETQYEELKRLKLLGFPVNKHFEKCGSIAEVISFWNKWQKQASKENYWIDGVVVKVNERRFQDALGYTGKAPRFAIAFKFPAEQATTVVEDIVLQVGRTGVVTPVAHLRPVLVAGSTVSRATLHNEDEIKRLDVRVGDTVVLQKAGDVIPDIVQVVKEARSGKEKPYRFPKYIEACDGPIERIPGQAAYRCVNKNSFAQEKRKFYHFTGKKAFDIAGLGQKTIDLLLEHHLIATYDDIFTLEKGDLTGLPGFGEKSAENLLVAINERRKIPFAKFIIALSIGQVGEETAIDLAEAFGTLQKLENAPREALEKVKGIGGVVAESIRAWFQEEKNRSLVKRLLAHIEITKQARQGKRGMFSDKIFVLTGTLEILSRDQAKEKIRAKGGNVSSSVSKETDYVVLGADPGLKYDKAKKLGIQILSEKEFLKLLNG</sequence>
<dbReference type="PROSITE" id="PS50172">
    <property type="entry name" value="BRCT"/>
    <property type="match status" value="1"/>
</dbReference>
<dbReference type="GO" id="GO:0046872">
    <property type="term" value="F:metal ion binding"/>
    <property type="evidence" value="ECO:0007669"/>
    <property type="project" value="UniProtKB-KW"/>
</dbReference>
<dbReference type="Gene3D" id="1.10.150.20">
    <property type="entry name" value="5' to 3' exonuclease, C-terminal subdomain"/>
    <property type="match status" value="2"/>
</dbReference>
<dbReference type="PIRSF" id="PIRSF001604">
    <property type="entry name" value="LigA"/>
    <property type="match status" value="1"/>
</dbReference>
<evidence type="ECO:0000256" key="1">
    <source>
        <dbReference type="ARBA" id="ARBA00004067"/>
    </source>
</evidence>
<dbReference type="Gene3D" id="6.20.10.30">
    <property type="match status" value="1"/>
</dbReference>
<evidence type="ECO:0000256" key="12">
    <source>
        <dbReference type="ARBA" id="ARBA00034005"/>
    </source>
</evidence>
<evidence type="ECO:0000256" key="14">
    <source>
        <dbReference type="HAMAP-Rule" id="MF_01588"/>
    </source>
</evidence>
<dbReference type="Gene3D" id="3.30.470.30">
    <property type="entry name" value="DNA ligase/mRNA capping enzyme"/>
    <property type="match status" value="1"/>
</dbReference>
<dbReference type="GO" id="GO:0006260">
    <property type="term" value="P:DNA replication"/>
    <property type="evidence" value="ECO:0007669"/>
    <property type="project" value="UniProtKB-KW"/>
</dbReference>
<dbReference type="Gene3D" id="1.10.287.610">
    <property type="entry name" value="Helix hairpin bin"/>
    <property type="match status" value="1"/>
</dbReference>
<comment type="caution">
    <text evidence="14">Lacks conserved residue(s) required for the propagation of feature annotation.</text>
</comment>
<dbReference type="PANTHER" id="PTHR23389">
    <property type="entry name" value="CHROMOSOME TRANSMISSION FIDELITY FACTOR 18"/>
    <property type="match status" value="1"/>
</dbReference>
<dbReference type="Pfam" id="PF12826">
    <property type="entry name" value="HHH_2"/>
    <property type="match status" value="1"/>
</dbReference>
<keyword evidence="4 14" id="KW-0436">Ligase</keyword>
<evidence type="ECO:0000313" key="17">
    <source>
        <dbReference type="Proteomes" id="UP000230638"/>
    </source>
</evidence>
<dbReference type="Gene3D" id="3.40.50.10190">
    <property type="entry name" value="BRCT domain"/>
    <property type="match status" value="1"/>
</dbReference>
<dbReference type="InterPro" id="IPR013840">
    <property type="entry name" value="DNAligase_N"/>
</dbReference>
<dbReference type="FunFam" id="1.10.150.20:FF:000006">
    <property type="entry name" value="DNA ligase"/>
    <property type="match status" value="1"/>
</dbReference>
<dbReference type="EC" id="6.5.1.2" evidence="2 14"/>
<keyword evidence="7 14" id="KW-0227">DNA damage</keyword>
<comment type="cofactor">
    <cofactor evidence="14">
        <name>Mg(2+)</name>
        <dbReference type="ChEBI" id="CHEBI:18420"/>
    </cofactor>
    <cofactor evidence="14">
        <name>Mn(2+)</name>
        <dbReference type="ChEBI" id="CHEBI:29035"/>
    </cofactor>
</comment>
<dbReference type="SUPFAM" id="SSF47781">
    <property type="entry name" value="RuvA domain 2-like"/>
    <property type="match status" value="1"/>
</dbReference>
<protein>
    <recommendedName>
        <fullName evidence="3 14">DNA ligase</fullName>
        <ecNumber evidence="2 14">6.5.1.2</ecNumber>
    </recommendedName>
    <alternativeName>
        <fullName evidence="14">Polydeoxyribonucleotide synthase [NAD(+)]</fullName>
    </alternativeName>
</protein>
<keyword evidence="5 14" id="KW-0235">DNA replication</keyword>
<feature type="binding site" evidence="14">
    <location>
        <position position="417"/>
    </location>
    <ligand>
        <name>Zn(2+)</name>
        <dbReference type="ChEBI" id="CHEBI:29105"/>
    </ligand>
</feature>
<evidence type="ECO:0000256" key="6">
    <source>
        <dbReference type="ARBA" id="ARBA00022723"/>
    </source>
</evidence>
<dbReference type="Pfam" id="PF01653">
    <property type="entry name" value="DNA_ligase_aden"/>
    <property type="match status" value="1"/>
</dbReference>
<dbReference type="CDD" id="cd17748">
    <property type="entry name" value="BRCT_DNA_ligase_like"/>
    <property type="match status" value="1"/>
</dbReference>
<comment type="similarity">
    <text evidence="13 14">Belongs to the NAD-dependent DNA ligase family. LigA subfamily.</text>
</comment>
<feature type="binding site" evidence="14">
    <location>
        <position position="296"/>
    </location>
    <ligand>
        <name>NAD(+)</name>
        <dbReference type="ChEBI" id="CHEBI:57540"/>
    </ligand>
</feature>
<dbReference type="InterPro" id="IPR041663">
    <property type="entry name" value="DisA/LigA_HHH"/>
</dbReference>
<feature type="binding site" evidence="14">
    <location>
        <position position="320"/>
    </location>
    <ligand>
        <name>NAD(+)</name>
        <dbReference type="ChEBI" id="CHEBI:57540"/>
    </ligand>
</feature>
<dbReference type="InterPro" id="IPR010994">
    <property type="entry name" value="RuvA_2-like"/>
</dbReference>
<dbReference type="FunFam" id="2.40.50.140:FF:000012">
    <property type="entry name" value="DNA ligase"/>
    <property type="match status" value="1"/>
</dbReference>
<dbReference type="HAMAP" id="MF_01588">
    <property type="entry name" value="DNA_ligase_A"/>
    <property type="match status" value="1"/>
</dbReference>
<dbReference type="GO" id="GO:0003911">
    <property type="term" value="F:DNA ligase (NAD+) activity"/>
    <property type="evidence" value="ECO:0007669"/>
    <property type="project" value="UniProtKB-UniRule"/>
</dbReference>
<dbReference type="Gene3D" id="2.40.50.140">
    <property type="entry name" value="Nucleic acid-binding proteins"/>
    <property type="match status" value="1"/>
</dbReference>
<dbReference type="Proteomes" id="UP000230638">
    <property type="component" value="Unassembled WGS sequence"/>
</dbReference>
<dbReference type="AlphaFoldDB" id="A0A2H0CX88"/>
<dbReference type="InterPro" id="IPR001357">
    <property type="entry name" value="BRCT_dom"/>
</dbReference>
<evidence type="ECO:0000256" key="3">
    <source>
        <dbReference type="ARBA" id="ARBA00013308"/>
    </source>
</evidence>
<feature type="binding site" evidence="14">
    <location>
        <position position="181"/>
    </location>
    <ligand>
        <name>NAD(+)</name>
        <dbReference type="ChEBI" id="CHEBI:57540"/>
    </ligand>
</feature>
<evidence type="ECO:0000259" key="15">
    <source>
        <dbReference type="PROSITE" id="PS50172"/>
    </source>
</evidence>
<dbReference type="SMART" id="SM00278">
    <property type="entry name" value="HhH1"/>
    <property type="match status" value="4"/>
</dbReference>
<gene>
    <name evidence="14" type="primary">ligA</name>
    <name evidence="16" type="ORF">COW88_00235</name>
</gene>
<dbReference type="SUPFAM" id="SSF56091">
    <property type="entry name" value="DNA ligase/mRNA capping enzyme, catalytic domain"/>
    <property type="match status" value="1"/>
</dbReference>
<dbReference type="InterPro" id="IPR001679">
    <property type="entry name" value="DNA_ligase"/>
</dbReference>
<feature type="binding site" evidence="14">
    <location>
        <begin position="88"/>
        <end position="89"/>
    </location>
    <ligand>
        <name>NAD(+)</name>
        <dbReference type="ChEBI" id="CHEBI:57540"/>
    </ligand>
</feature>
<dbReference type="InterPro" id="IPR036420">
    <property type="entry name" value="BRCT_dom_sf"/>
</dbReference>
<dbReference type="PROSITE" id="PS01056">
    <property type="entry name" value="DNA_LIGASE_N2"/>
    <property type="match status" value="1"/>
</dbReference>
<evidence type="ECO:0000256" key="13">
    <source>
        <dbReference type="ARBA" id="ARBA00060881"/>
    </source>
</evidence>
<dbReference type="InterPro" id="IPR012340">
    <property type="entry name" value="NA-bd_OB-fold"/>
</dbReference>
<accession>A0A2H0CX88</accession>
<dbReference type="SUPFAM" id="SSF52113">
    <property type="entry name" value="BRCT domain"/>
    <property type="match status" value="1"/>
</dbReference>
<feature type="binding site" evidence="14">
    <location>
        <position position="432"/>
    </location>
    <ligand>
        <name>Zn(2+)</name>
        <dbReference type="ChEBI" id="CHEBI:29105"/>
    </ligand>
</feature>
<evidence type="ECO:0000256" key="11">
    <source>
        <dbReference type="ARBA" id="ARBA00023204"/>
    </source>
</evidence>
<evidence type="ECO:0000256" key="7">
    <source>
        <dbReference type="ARBA" id="ARBA00022763"/>
    </source>
</evidence>
<keyword evidence="10 14" id="KW-0520">NAD</keyword>
<dbReference type="GO" id="GO:0006281">
    <property type="term" value="P:DNA repair"/>
    <property type="evidence" value="ECO:0007669"/>
    <property type="project" value="UniProtKB-KW"/>
</dbReference>
<feature type="domain" description="BRCT" evidence="15">
    <location>
        <begin position="594"/>
        <end position="672"/>
    </location>
</feature>
<comment type="function">
    <text evidence="1 14">DNA ligase that catalyzes the formation of phosphodiester linkages between 5'-phosphoryl and 3'-hydroxyl groups in double-stranded DNA using NAD as a coenzyme and as the energy source for the reaction. It is essential for DNA replication and repair of damaged DNA.</text>
</comment>
<dbReference type="SMART" id="SM00292">
    <property type="entry name" value="BRCT"/>
    <property type="match status" value="1"/>
</dbReference>
<dbReference type="GO" id="GO:0003677">
    <property type="term" value="F:DNA binding"/>
    <property type="evidence" value="ECO:0007669"/>
    <property type="project" value="InterPro"/>
</dbReference>
<dbReference type="PANTHER" id="PTHR23389:SF9">
    <property type="entry name" value="DNA LIGASE"/>
    <property type="match status" value="1"/>
</dbReference>
<dbReference type="InterPro" id="IPR013839">
    <property type="entry name" value="DNAligase_adenylation"/>
</dbReference>
<evidence type="ECO:0000256" key="5">
    <source>
        <dbReference type="ARBA" id="ARBA00022705"/>
    </source>
</evidence>
<dbReference type="Pfam" id="PF00533">
    <property type="entry name" value="BRCT"/>
    <property type="match status" value="1"/>
</dbReference>
<dbReference type="Pfam" id="PF03120">
    <property type="entry name" value="OB_DNA_ligase"/>
    <property type="match status" value="1"/>
</dbReference>